<dbReference type="EMBL" id="GBRH01222485">
    <property type="protein sequence ID" value="JAD75410.1"/>
    <property type="molecule type" value="Transcribed_RNA"/>
</dbReference>
<reference evidence="1" key="1">
    <citation type="submission" date="2014-09" db="EMBL/GenBank/DDBJ databases">
        <authorList>
            <person name="Magalhaes I.L.F."/>
            <person name="Oliveira U."/>
            <person name="Santos F.R."/>
            <person name="Vidigal T.H.D.A."/>
            <person name="Brescovit A.D."/>
            <person name="Santos A.J."/>
        </authorList>
    </citation>
    <scope>NUCLEOTIDE SEQUENCE</scope>
    <source>
        <tissue evidence="1">Shoot tissue taken approximately 20 cm above the soil surface</tissue>
    </source>
</reference>
<name>A0A0A9CPT2_ARUDO</name>
<reference evidence="1" key="2">
    <citation type="journal article" date="2015" name="Data Brief">
        <title>Shoot transcriptome of the giant reed, Arundo donax.</title>
        <authorList>
            <person name="Barrero R.A."/>
            <person name="Guerrero F.D."/>
            <person name="Moolhuijzen P."/>
            <person name="Goolsby J.A."/>
            <person name="Tidwell J."/>
            <person name="Bellgard S.E."/>
            <person name="Bellgard M.I."/>
        </authorList>
    </citation>
    <scope>NUCLEOTIDE SEQUENCE</scope>
    <source>
        <tissue evidence="1">Shoot tissue taken approximately 20 cm above the soil surface</tissue>
    </source>
</reference>
<accession>A0A0A9CPT2</accession>
<proteinExistence type="predicted"/>
<sequence length="90" mass="10589">MILQCKQSNSSSLMRHRTNGLKTMARIFKFSYKRATIRGRVHLVPPLLLLLLWCQRILCKYKHTCGGKEMESSHLHLSKKRRSMKRHVPS</sequence>
<evidence type="ECO:0000313" key="1">
    <source>
        <dbReference type="EMBL" id="JAD75410.1"/>
    </source>
</evidence>
<organism evidence="1">
    <name type="scientific">Arundo donax</name>
    <name type="common">Giant reed</name>
    <name type="synonym">Donax arundinaceus</name>
    <dbReference type="NCBI Taxonomy" id="35708"/>
    <lineage>
        <taxon>Eukaryota</taxon>
        <taxon>Viridiplantae</taxon>
        <taxon>Streptophyta</taxon>
        <taxon>Embryophyta</taxon>
        <taxon>Tracheophyta</taxon>
        <taxon>Spermatophyta</taxon>
        <taxon>Magnoliopsida</taxon>
        <taxon>Liliopsida</taxon>
        <taxon>Poales</taxon>
        <taxon>Poaceae</taxon>
        <taxon>PACMAD clade</taxon>
        <taxon>Arundinoideae</taxon>
        <taxon>Arundineae</taxon>
        <taxon>Arundo</taxon>
    </lineage>
</organism>
<protein>
    <submittedName>
        <fullName evidence="1">Uncharacterized protein</fullName>
    </submittedName>
</protein>
<dbReference type="AlphaFoldDB" id="A0A0A9CPT2"/>